<proteinExistence type="predicted"/>
<dbReference type="AlphaFoldDB" id="A0AAQ3KCV9"/>
<gene>
    <name evidence="1" type="ORF">Cni_G15148</name>
</gene>
<dbReference type="Proteomes" id="UP001327560">
    <property type="component" value="Chromosome 5"/>
</dbReference>
<protein>
    <recommendedName>
        <fullName evidence="3">Methyltransferase type 11 domain-containing protein</fullName>
    </recommendedName>
</protein>
<keyword evidence="2" id="KW-1185">Reference proteome</keyword>
<dbReference type="EMBL" id="CP136894">
    <property type="protein sequence ID" value="WOL06414.1"/>
    <property type="molecule type" value="Genomic_DNA"/>
</dbReference>
<dbReference type="SUPFAM" id="SSF53335">
    <property type="entry name" value="S-adenosyl-L-methionine-dependent methyltransferases"/>
    <property type="match status" value="1"/>
</dbReference>
<name>A0AAQ3KCV9_9LILI</name>
<dbReference type="Gene3D" id="3.40.50.150">
    <property type="entry name" value="Vaccinia Virus protein VP39"/>
    <property type="match status" value="1"/>
</dbReference>
<accession>A0AAQ3KCV9</accession>
<evidence type="ECO:0000313" key="1">
    <source>
        <dbReference type="EMBL" id="WOL06414.1"/>
    </source>
</evidence>
<dbReference type="InterPro" id="IPR029063">
    <property type="entry name" value="SAM-dependent_MTases_sf"/>
</dbReference>
<evidence type="ECO:0000313" key="2">
    <source>
        <dbReference type="Proteomes" id="UP001327560"/>
    </source>
</evidence>
<organism evidence="1 2">
    <name type="scientific">Canna indica</name>
    <name type="common">Indian-shot</name>
    <dbReference type="NCBI Taxonomy" id="4628"/>
    <lineage>
        <taxon>Eukaryota</taxon>
        <taxon>Viridiplantae</taxon>
        <taxon>Streptophyta</taxon>
        <taxon>Embryophyta</taxon>
        <taxon>Tracheophyta</taxon>
        <taxon>Spermatophyta</taxon>
        <taxon>Magnoliopsida</taxon>
        <taxon>Liliopsida</taxon>
        <taxon>Zingiberales</taxon>
        <taxon>Cannaceae</taxon>
        <taxon>Canna</taxon>
    </lineage>
</organism>
<reference evidence="1 2" key="1">
    <citation type="submission" date="2023-10" db="EMBL/GenBank/DDBJ databases">
        <title>Chromosome-scale genome assembly provides insights into flower coloration mechanisms of Canna indica.</title>
        <authorList>
            <person name="Li C."/>
        </authorList>
    </citation>
    <scope>NUCLEOTIDE SEQUENCE [LARGE SCALE GENOMIC DNA]</scope>
    <source>
        <tissue evidence="1">Flower</tissue>
    </source>
</reference>
<sequence>MSCRLLALSIDHACFGWGCRSQQRKPLSRLQIADCRLQIESEGIQRMATVFGSVGSVGALLVRRRRFLTKPLPSHIRDRHVPARVIVRATTATTSSSSYSSTVAAESNQDLTRDEKVSMCTPILACPICYNPLIIKNNSGLTLTYSYGSNLECHTCKKAYLNNDIYLDLTVAGASNDYTETMPAATELFSTGIVRGNYFEHVAEISRVLRPGGVFVATTFILDVFPPAVPILQTVRQFFTRASSNYLYLSEGELEDLCRTCGLVGFTRMRNGPFVMISATKPNYS</sequence>
<evidence type="ECO:0008006" key="3">
    <source>
        <dbReference type="Google" id="ProtNLM"/>
    </source>
</evidence>